<feature type="domain" description="Glycosyl transferase family 1" evidence="8">
    <location>
        <begin position="288"/>
        <end position="427"/>
    </location>
</feature>
<comment type="caution">
    <text evidence="10">The sequence shown here is derived from an EMBL/GenBank/DDBJ whole genome shotgun (WGS) entry which is preliminary data.</text>
</comment>
<comment type="pathway">
    <text evidence="7">Glycan biosynthesis; glycogen biosynthesis.</text>
</comment>
<dbReference type="InterPro" id="IPR001296">
    <property type="entry name" value="Glyco_trans_1"/>
</dbReference>
<evidence type="ECO:0000256" key="5">
    <source>
        <dbReference type="ARBA" id="ARBA00022679"/>
    </source>
</evidence>
<name>A0A1F5TQM4_9BACT</name>
<evidence type="ECO:0000256" key="6">
    <source>
        <dbReference type="ARBA" id="ARBA00023056"/>
    </source>
</evidence>
<dbReference type="GO" id="GO:0004373">
    <property type="term" value="F:alpha-1,4-glucan glucosyltransferase (UDP-glucose donor) activity"/>
    <property type="evidence" value="ECO:0007669"/>
    <property type="project" value="InterPro"/>
</dbReference>
<dbReference type="InterPro" id="IPR013534">
    <property type="entry name" value="Starch_synth_cat_dom"/>
</dbReference>
<dbReference type="InterPro" id="IPR011835">
    <property type="entry name" value="GS/SS"/>
</dbReference>
<evidence type="ECO:0000256" key="4">
    <source>
        <dbReference type="ARBA" id="ARBA00022676"/>
    </source>
</evidence>
<organism evidence="10 11">
    <name type="scientific">Candidatus Falkowbacteria bacterium RIFOXYD2_FULL_34_120</name>
    <dbReference type="NCBI Taxonomy" id="1798007"/>
    <lineage>
        <taxon>Bacteria</taxon>
        <taxon>Candidatus Falkowiibacteriota</taxon>
    </lineage>
</organism>
<gene>
    <name evidence="7" type="primary">glgA</name>
    <name evidence="10" type="ORF">A2531_00860</name>
</gene>
<dbReference type="GO" id="GO:0009011">
    <property type="term" value="F:alpha-1,4-glucan glucosyltransferase (ADP-glucose donor) activity"/>
    <property type="evidence" value="ECO:0007669"/>
    <property type="project" value="UniProtKB-UniRule"/>
</dbReference>
<accession>A0A1F5TQM4</accession>
<evidence type="ECO:0000256" key="3">
    <source>
        <dbReference type="ARBA" id="ARBA00010281"/>
    </source>
</evidence>
<dbReference type="SUPFAM" id="SSF53756">
    <property type="entry name" value="UDP-Glycosyltransferase/glycogen phosphorylase"/>
    <property type="match status" value="1"/>
</dbReference>
<dbReference type="PANTHER" id="PTHR45825:SF11">
    <property type="entry name" value="ALPHA AMYLASE DOMAIN-CONTAINING PROTEIN"/>
    <property type="match status" value="1"/>
</dbReference>
<dbReference type="Gene3D" id="3.40.50.2000">
    <property type="entry name" value="Glycogen Phosphorylase B"/>
    <property type="match status" value="2"/>
</dbReference>
<dbReference type="PANTHER" id="PTHR45825">
    <property type="entry name" value="GRANULE-BOUND STARCH SYNTHASE 1, CHLOROPLASTIC/AMYLOPLASTIC"/>
    <property type="match status" value="1"/>
</dbReference>
<dbReference type="Proteomes" id="UP000177579">
    <property type="component" value="Unassembled WGS sequence"/>
</dbReference>
<evidence type="ECO:0000256" key="7">
    <source>
        <dbReference type="HAMAP-Rule" id="MF_00484"/>
    </source>
</evidence>
<dbReference type="UniPathway" id="UPA00164"/>
<dbReference type="Pfam" id="PF08323">
    <property type="entry name" value="Glyco_transf_5"/>
    <property type="match status" value="1"/>
</dbReference>
<proteinExistence type="inferred from homology"/>
<evidence type="ECO:0000256" key="2">
    <source>
        <dbReference type="ARBA" id="ARBA00002764"/>
    </source>
</evidence>
<dbReference type="CDD" id="cd03791">
    <property type="entry name" value="GT5_Glycogen_synthase_DULL1-like"/>
    <property type="match status" value="1"/>
</dbReference>
<dbReference type="GO" id="GO:0005978">
    <property type="term" value="P:glycogen biosynthetic process"/>
    <property type="evidence" value="ECO:0007669"/>
    <property type="project" value="UniProtKB-UniRule"/>
</dbReference>
<dbReference type="NCBIfam" id="TIGR02095">
    <property type="entry name" value="glgA"/>
    <property type="match status" value="1"/>
</dbReference>
<comment type="function">
    <text evidence="2 7">Synthesizes alpha-1,4-glucan chains using ADP-glucose.</text>
</comment>
<comment type="catalytic activity">
    <reaction evidence="1 7">
        <text>[(1-&gt;4)-alpha-D-glucosyl](n) + ADP-alpha-D-glucose = [(1-&gt;4)-alpha-D-glucosyl](n+1) + ADP + H(+)</text>
        <dbReference type="Rhea" id="RHEA:18189"/>
        <dbReference type="Rhea" id="RHEA-COMP:9584"/>
        <dbReference type="Rhea" id="RHEA-COMP:9587"/>
        <dbReference type="ChEBI" id="CHEBI:15378"/>
        <dbReference type="ChEBI" id="CHEBI:15444"/>
        <dbReference type="ChEBI" id="CHEBI:57498"/>
        <dbReference type="ChEBI" id="CHEBI:456216"/>
        <dbReference type="EC" id="2.4.1.21"/>
    </reaction>
</comment>
<dbReference type="EC" id="2.4.1.21" evidence="7"/>
<keyword evidence="4 7" id="KW-0328">Glycosyltransferase</keyword>
<comment type="similarity">
    <text evidence="3 7">Belongs to the glycosyltransferase 1 family. Bacterial/plant glycogen synthase subfamily.</text>
</comment>
<keyword evidence="6 7" id="KW-0320">Glycogen biosynthesis</keyword>
<evidence type="ECO:0000313" key="11">
    <source>
        <dbReference type="Proteomes" id="UP000177579"/>
    </source>
</evidence>
<feature type="binding site" evidence="7">
    <location>
        <position position="15"/>
    </location>
    <ligand>
        <name>ADP-alpha-D-glucose</name>
        <dbReference type="ChEBI" id="CHEBI:57498"/>
    </ligand>
</feature>
<dbReference type="EMBL" id="MFGO01000012">
    <property type="protein sequence ID" value="OGF41246.1"/>
    <property type="molecule type" value="Genomic_DNA"/>
</dbReference>
<feature type="domain" description="Starch synthase catalytic" evidence="9">
    <location>
        <begin position="2"/>
        <end position="235"/>
    </location>
</feature>
<protein>
    <recommendedName>
        <fullName evidence="7">Glycogen synthase</fullName>
        <ecNumber evidence="7">2.4.1.21</ecNumber>
    </recommendedName>
    <alternativeName>
        <fullName evidence="7">Starch [bacterial glycogen] synthase</fullName>
    </alternativeName>
</protein>
<evidence type="ECO:0000313" key="10">
    <source>
        <dbReference type="EMBL" id="OGF41246.1"/>
    </source>
</evidence>
<dbReference type="Pfam" id="PF00534">
    <property type="entry name" value="Glycos_transf_1"/>
    <property type="match status" value="1"/>
</dbReference>
<keyword evidence="5 7" id="KW-0808">Transferase</keyword>
<evidence type="ECO:0000259" key="8">
    <source>
        <dbReference type="Pfam" id="PF00534"/>
    </source>
</evidence>
<reference evidence="10 11" key="1">
    <citation type="journal article" date="2016" name="Nat. Commun.">
        <title>Thousands of microbial genomes shed light on interconnected biogeochemical processes in an aquifer system.</title>
        <authorList>
            <person name="Anantharaman K."/>
            <person name="Brown C.T."/>
            <person name="Hug L.A."/>
            <person name="Sharon I."/>
            <person name="Castelle C.J."/>
            <person name="Probst A.J."/>
            <person name="Thomas B.C."/>
            <person name="Singh A."/>
            <person name="Wilkins M.J."/>
            <person name="Karaoz U."/>
            <person name="Brodie E.L."/>
            <person name="Williams K.H."/>
            <person name="Hubbard S.S."/>
            <person name="Banfield J.F."/>
        </authorList>
    </citation>
    <scope>NUCLEOTIDE SEQUENCE [LARGE SCALE GENOMIC DNA]</scope>
</reference>
<evidence type="ECO:0000256" key="1">
    <source>
        <dbReference type="ARBA" id="ARBA00001478"/>
    </source>
</evidence>
<evidence type="ECO:0000259" key="9">
    <source>
        <dbReference type="Pfam" id="PF08323"/>
    </source>
</evidence>
<sequence length="468" mass="53306">MKIWMPSAEVAPFAKVGGLGDVAGSLPPALKKLNCDIRLIMPLYGLIDREKYKLKKIYENLEVPSGRCLIKVDIWESFLPGTRVPIYFIDAPEYFKFNTVYARGDNSERFLFFSFASLYILPIIGFNPDVVHCQDSHTAMIPDILKNTDFEFLRGIKTVFTIHNLNYQGVSEIEVLSTGNLHVNSLKTLSEDAKNGDINYMMQGILNADIVNTVSEKYVQEIMTSTYGAGLDKEVRKRKKDLYGVLNGIDVDFFDPAKDKFIFKNYSINSLGQKYKNKLILQKKLGLPQDKDRPLVGLVSRLVWQKGLELITEKLSDLDCQFVFLGTGKHEYEEHLKGLNKKFPRKFSAQIKFDLELAQQIYAGSDMFLMPSRFEPCGLGQMIAMRYGSVPVVRATGGLADTVDSKVGFVFKDISKQELFDSLQEAIDIFCNHPGKWRKMQVAGMKRDFSWKKSAKEYVKLYKKAMKK</sequence>
<dbReference type="HAMAP" id="MF_00484">
    <property type="entry name" value="Glycogen_synth"/>
    <property type="match status" value="1"/>
</dbReference>
<dbReference type="AlphaFoldDB" id="A0A1F5TQM4"/>